<sequence>MAFYIPTGDPDILEATVHTAGPWGPEAQHGGPPSALLVRAMERLDSSVPGPSRLARITVDILGPVPVAPVRVSATVSRPGRSVELLDAELSAGGRAFMRARAWRIRTAAVDLPGDGLGAAPPPPAFPDEDGHHGGGLGGGFVRAMRWRPVSGGFDSVGPAVVWACRSMPLVAGEEPSGTQRLMLLADCGNGLSRVYDIASHVFINTDLTVHLHREPVGEWLCIEASTTVDPGGVGLAASRLFDAAGQVGRGAQALLITARGRT</sequence>
<dbReference type="Pfam" id="PF20789">
    <property type="entry name" value="4HBT_3C"/>
    <property type="match status" value="1"/>
</dbReference>
<accession>A0A8J3YRE4</accession>
<dbReference type="Proteomes" id="UP000619260">
    <property type="component" value="Unassembled WGS sequence"/>
</dbReference>
<dbReference type="EMBL" id="BOPF01000020">
    <property type="protein sequence ID" value="GIJ48383.1"/>
    <property type="molecule type" value="Genomic_DNA"/>
</dbReference>
<dbReference type="Gene3D" id="2.40.160.210">
    <property type="entry name" value="Acyl-CoA thioesterase, double hotdog domain"/>
    <property type="match status" value="1"/>
</dbReference>
<keyword evidence="4" id="KW-1185">Reference proteome</keyword>
<protein>
    <recommendedName>
        <fullName evidence="5">Thioesterase family protein</fullName>
    </recommendedName>
</protein>
<evidence type="ECO:0000259" key="2">
    <source>
        <dbReference type="Pfam" id="PF20789"/>
    </source>
</evidence>
<gene>
    <name evidence="3" type="ORF">Val02_52690</name>
</gene>
<dbReference type="SUPFAM" id="SSF54637">
    <property type="entry name" value="Thioesterase/thiol ester dehydrase-isomerase"/>
    <property type="match status" value="1"/>
</dbReference>
<name>A0A8J3YRE4_9ACTN</name>
<dbReference type="RefSeq" id="WP_239153333.1">
    <property type="nucleotide sequence ID" value="NZ_BOPF01000020.1"/>
</dbReference>
<dbReference type="InterPro" id="IPR049449">
    <property type="entry name" value="TesB_ACOT8-like_N"/>
</dbReference>
<feature type="domain" description="Acyl-CoA thioesterase-like N-terminal HotDog" evidence="1">
    <location>
        <begin position="20"/>
        <end position="104"/>
    </location>
</feature>
<dbReference type="Pfam" id="PF13622">
    <property type="entry name" value="4HBT_3"/>
    <property type="match status" value="1"/>
</dbReference>
<evidence type="ECO:0000313" key="4">
    <source>
        <dbReference type="Proteomes" id="UP000619260"/>
    </source>
</evidence>
<dbReference type="InterPro" id="IPR049450">
    <property type="entry name" value="ACOT8-like_C"/>
</dbReference>
<comment type="caution">
    <text evidence="3">The sequence shown here is derived from an EMBL/GenBank/DDBJ whole genome shotgun (WGS) entry which is preliminary data.</text>
</comment>
<dbReference type="AlphaFoldDB" id="A0A8J3YRE4"/>
<feature type="domain" description="Acyl-CoA thioesterase-like C-terminal" evidence="2">
    <location>
        <begin position="127"/>
        <end position="257"/>
    </location>
</feature>
<organism evidence="3 4">
    <name type="scientific">Virgisporangium aliadipatigenens</name>
    <dbReference type="NCBI Taxonomy" id="741659"/>
    <lineage>
        <taxon>Bacteria</taxon>
        <taxon>Bacillati</taxon>
        <taxon>Actinomycetota</taxon>
        <taxon>Actinomycetes</taxon>
        <taxon>Micromonosporales</taxon>
        <taxon>Micromonosporaceae</taxon>
        <taxon>Virgisporangium</taxon>
    </lineage>
</organism>
<reference evidence="3" key="1">
    <citation type="submission" date="2021-01" db="EMBL/GenBank/DDBJ databases">
        <title>Whole genome shotgun sequence of Virgisporangium aliadipatigenens NBRC 105644.</title>
        <authorList>
            <person name="Komaki H."/>
            <person name="Tamura T."/>
        </authorList>
    </citation>
    <scope>NUCLEOTIDE SEQUENCE</scope>
    <source>
        <strain evidence="3">NBRC 105644</strain>
    </source>
</reference>
<dbReference type="InterPro" id="IPR029069">
    <property type="entry name" value="HotDog_dom_sf"/>
</dbReference>
<proteinExistence type="predicted"/>
<evidence type="ECO:0000259" key="1">
    <source>
        <dbReference type="Pfam" id="PF13622"/>
    </source>
</evidence>
<evidence type="ECO:0000313" key="3">
    <source>
        <dbReference type="EMBL" id="GIJ48383.1"/>
    </source>
</evidence>
<evidence type="ECO:0008006" key="5">
    <source>
        <dbReference type="Google" id="ProtNLM"/>
    </source>
</evidence>
<dbReference type="InterPro" id="IPR042171">
    <property type="entry name" value="Acyl-CoA_hotdog"/>
</dbReference>